<reference evidence="16 31" key="6">
    <citation type="submission" date="2018-08" db="EMBL/GenBank/DDBJ databases">
        <authorList>
            <person name="Fokvardsen B D."/>
            <person name="Norman A."/>
        </authorList>
    </citation>
    <scope>NUCLEOTIDE SEQUENCE [LARGE SCALE GENOMIC DNA]</scope>
    <source>
        <strain evidence="16 31">DKC2</strain>
    </source>
</reference>
<evidence type="ECO:0000313" key="4">
    <source>
        <dbReference type="EMBL" id="CFR68979.1"/>
    </source>
</evidence>
<evidence type="ECO:0000313" key="22">
    <source>
        <dbReference type="Proteomes" id="UP000046680"/>
    </source>
</evidence>
<reference evidence="15 30" key="4">
    <citation type="submission" date="2016-04" db="EMBL/GenBank/DDBJ databases">
        <authorList>
            <person name="Bigi M."/>
            <person name="Bigi F."/>
            <person name="Soria M.A."/>
        </authorList>
    </citation>
    <scope>NUCLEOTIDE SEQUENCE [LARGE SCALE GENOMIC DNA]</scope>
    <source>
        <strain evidence="15 30">6548</strain>
    </source>
</reference>
<dbReference type="Proteomes" id="UP000048600">
    <property type="component" value="Unassembled WGS sequence"/>
</dbReference>
<evidence type="ECO:0000313" key="27">
    <source>
        <dbReference type="Proteomes" id="UP000049023"/>
    </source>
</evidence>
<evidence type="ECO:0000313" key="19">
    <source>
        <dbReference type="Proteomes" id="UP000039217"/>
    </source>
</evidence>
<dbReference type="STRING" id="1806.RN08_3791"/>
<dbReference type="Proteomes" id="UP000300237">
    <property type="component" value="Chromosome"/>
</dbReference>
<evidence type="ECO:0000313" key="18">
    <source>
        <dbReference type="Proteomes" id="UP000039021"/>
    </source>
</evidence>
<dbReference type="EMBL" id="COPH01000038">
    <property type="protein sequence ID" value="CLW96815.1"/>
    <property type="molecule type" value="Genomic_DNA"/>
</dbReference>
<dbReference type="EMBL" id="CFOE01000044">
    <property type="protein sequence ID" value="CFE36746.1"/>
    <property type="molecule type" value="Genomic_DNA"/>
</dbReference>
<reference evidence="15 30" key="5">
    <citation type="submission" date="2017-02" db="EMBL/GenBank/DDBJ databases">
        <title>Protein polymorphisms may explain contrasting epidemiological fitness of two variants of a multidrug-resistant Mycobacterium tuberculosis strain.</title>
        <authorList>
            <person name="Bigi M.M."/>
            <person name="Lopez B."/>
            <person name="Blanco F.C."/>
            <person name="Sasiain M.C."/>
            <person name="De La Barrera S."/>
            <person name="Ritacco V."/>
            <person name="Bigi F."/>
            <person name="Soria M.A."/>
        </authorList>
    </citation>
    <scope>NUCLEOTIDE SEQUENCE [LARGE SCALE GENOMIC DNA]</scope>
    <source>
        <strain evidence="15 30">6548</strain>
    </source>
</reference>
<evidence type="ECO:0000313" key="24">
    <source>
        <dbReference type="Proteomes" id="UP000048289"/>
    </source>
</evidence>
<gene>
    <name evidence="15" type="ORF">A4S10_03584</name>
    <name evidence="16" type="ORF">DKC2_3659</name>
    <name evidence="4" type="ORF">ERS007657_00730</name>
    <name evidence="9" type="ORF">ERS007661_04577</name>
    <name evidence="10" type="ORF">ERS007679_02270</name>
    <name evidence="2" type="ORF">ERS007681_00595</name>
    <name evidence="3" type="ORF">ERS007688_01793</name>
    <name evidence="11" type="ORF">ERS007703_02230</name>
    <name evidence="12" type="ORF">ERS007720_02053</name>
    <name evidence="14" type="ORF">ERS007739_05057</name>
    <name evidence="13" type="ORF">ERS007741_02618</name>
    <name evidence="7" type="ORF">ERS027646_01974</name>
    <name evidence="5" type="ORF">ERS027659_00147</name>
    <name evidence="6" type="ORF">ERS027661_01885</name>
    <name evidence="8" type="ORF">ERS094118_03728</name>
</gene>
<dbReference type="AlphaFoldDB" id="A0A0E8VRG1"/>
<dbReference type="EMBL" id="LR027516">
    <property type="protein sequence ID" value="VCU51750.1"/>
    <property type="molecule type" value="Genomic_DNA"/>
</dbReference>
<dbReference type="Proteomes" id="UP000049023">
    <property type="component" value="Unassembled WGS sequence"/>
</dbReference>
<proteinExistence type="predicted"/>
<reference evidence="17 18" key="3">
    <citation type="submission" date="2015-03" db="EMBL/GenBank/DDBJ databases">
        <authorList>
            <consortium name="Pathogen Informatics"/>
        </authorList>
    </citation>
    <scope>NUCLEOTIDE SEQUENCE [LARGE SCALE GENOMIC DNA]</scope>
    <source>
        <strain evidence="7 26">Bir 172</strain>
        <strain evidence="5 29">Bir 185</strain>
        <strain evidence="6 27">Bir 187</strain>
        <strain evidence="4 22">C09601061</strain>
        <strain evidence="9 19">D00501624</strain>
        <strain evidence="10 21">G09801536</strain>
        <strain evidence="2 24">G09901357</strain>
        <strain evidence="3 23">H09601792</strain>
        <strain evidence="17">K00500041</strain>
        <strain evidence="12 20">M09401471</strain>
        <strain evidence="18">N09902308</strain>
        <strain evidence="13 25">P00601463</strain>
    </source>
</reference>
<dbReference type="Proteomes" id="UP000048289">
    <property type="component" value="Unassembled WGS sequence"/>
</dbReference>
<dbReference type="EMBL" id="CNFT01000017">
    <property type="protein sequence ID" value="CKQ79481.1"/>
    <property type="molecule type" value="Genomic_DNA"/>
</dbReference>
<evidence type="ECO:0000313" key="3">
    <source>
        <dbReference type="EMBL" id="CFE50779.1"/>
    </source>
</evidence>
<evidence type="ECO:0000313" key="20">
    <source>
        <dbReference type="Proteomes" id="UP000044938"/>
    </source>
</evidence>
<evidence type="ECO:0000313" key="25">
    <source>
        <dbReference type="Proteomes" id="UP000048600"/>
    </source>
</evidence>
<dbReference type="Proteomes" id="UP000046680">
    <property type="component" value="Unassembled WGS sequence"/>
</dbReference>
<evidence type="ECO:0000313" key="10">
    <source>
        <dbReference type="EMBL" id="COV67896.1"/>
    </source>
</evidence>
<dbReference type="EMBL" id="CQQC01002941">
    <property type="protein sequence ID" value="CNX32021.1"/>
    <property type="molecule type" value="Genomic_DNA"/>
</dbReference>
<dbReference type="Proteomes" id="UP000050164">
    <property type="component" value="Unassembled WGS sequence"/>
</dbReference>
<dbReference type="EMBL" id="CNGE01000329">
    <property type="protein sequence ID" value="CKS50159.1"/>
    <property type="molecule type" value="Genomic_DNA"/>
</dbReference>
<evidence type="ECO:0000313" key="17">
    <source>
        <dbReference type="Proteomes" id="UP000038802"/>
    </source>
</evidence>
<evidence type="ECO:0000313" key="28">
    <source>
        <dbReference type="Proteomes" id="UP000050139"/>
    </source>
</evidence>
<dbReference type="Proteomes" id="UP000050139">
    <property type="component" value="Unassembled WGS sequence"/>
</dbReference>
<dbReference type="Proteomes" id="UP000045842">
    <property type="component" value="Unassembled WGS sequence"/>
</dbReference>
<dbReference type="Proteomes" id="UP000039021">
    <property type="component" value="Unassembled WGS sequence"/>
</dbReference>
<evidence type="ECO:0000313" key="31">
    <source>
        <dbReference type="Proteomes" id="UP000300237"/>
    </source>
</evidence>
<evidence type="ECO:0000256" key="1">
    <source>
        <dbReference type="SAM" id="MobiDB-lite"/>
    </source>
</evidence>
<evidence type="ECO:0000313" key="11">
    <source>
        <dbReference type="EMBL" id="COV88129.1"/>
    </source>
</evidence>
<evidence type="ECO:0000313" key="6">
    <source>
        <dbReference type="EMBL" id="CKR67574.1"/>
    </source>
</evidence>
<evidence type="ECO:0000313" key="26">
    <source>
        <dbReference type="Proteomes" id="UP000048948"/>
    </source>
</evidence>
<dbReference type="EMBL" id="CHKL01000317">
    <property type="protein sequence ID" value="COW50695.1"/>
    <property type="molecule type" value="Genomic_DNA"/>
</dbReference>
<dbReference type="EMBL" id="CNFU01000351">
    <property type="protein sequence ID" value="CKR67574.1"/>
    <property type="molecule type" value="Genomic_DNA"/>
</dbReference>
<dbReference type="Proteomes" id="UP000048948">
    <property type="component" value="Unassembled WGS sequence"/>
</dbReference>
<dbReference type="Proteomes" id="UP000039217">
    <property type="component" value="Unassembled WGS sequence"/>
</dbReference>
<dbReference type="EMBL" id="CSAE01000230">
    <property type="protein sequence ID" value="COV88129.1"/>
    <property type="molecule type" value="Genomic_DNA"/>
</dbReference>
<dbReference type="Proteomes" id="UP000046947">
    <property type="component" value="Unassembled WGS sequence"/>
</dbReference>
<dbReference type="EMBL" id="CSBK01003640">
    <property type="protein sequence ID" value="CPB10346.1"/>
    <property type="molecule type" value="Genomic_DNA"/>
</dbReference>
<dbReference type="EMBL" id="LWDQ01000001">
    <property type="protein sequence ID" value="OMH61393.1"/>
    <property type="molecule type" value="Genomic_DNA"/>
</dbReference>
<evidence type="ECO:0000313" key="14">
    <source>
        <dbReference type="EMBL" id="CPB10346.1"/>
    </source>
</evidence>
<evidence type="ECO:0000313" key="15">
    <source>
        <dbReference type="EMBL" id="OMH61393.1"/>
    </source>
</evidence>
<evidence type="ECO:0000313" key="2">
    <source>
        <dbReference type="EMBL" id="CFE36746.1"/>
    </source>
</evidence>
<evidence type="ECO:0000313" key="13">
    <source>
        <dbReference type="EMBL" id="COW50695.1"/>
    </source>
</evidence>
<protein>
    <submittedName>
        <fullName evidence="3">Uncharacterized protein</fullName>
    </submittedName>
</protein>
<sequence>MGPRRRPSLSTLSETLRVEMFTEPEGEYEENEVD</sequence>
<evidence type="ECO:0000313" key="23">
    <source>
        <dbReference type="Proteomes" id="UP000046947"/>
    </source>
</evidence>
<reference evidence="11" key="2">
    <citation type="submission" date="2015-03" db="EMBL/GenBank/DDBJ databases">
        <authorList>
            <person name="Murphy D."/>
        </authorList>
    </citation>
    <scope>NUCLEOTIDE SEQUENCE [LARGE SCALE GENOMIC DNA]</scope>
    <source>
        <strain evidence="11">K00500041</strain>
    </source>
</reference>
<reference evidence="8 28" key="1">
    <citation type="submission" date="2015-03" db="EMBL/GenBank/DDBJ databases">
        <authorList>
            <consortium name="Pathogen Informatics"/>
            <person name="Murphy D."/>
        </authorList>
    </citation>
    <scope>NUCLEOTIDE SEQUENCE [LARGE SCALE GENOMIC DNA]</scope>
    <source>
        <strain evidence="8 28">0268S</strain>
        <strain evidence="14">N09902308</strain>
    </source>
</reference>
<evidence type="ECO:0000313" key="16">
    <source>
        <dbReference type="EMBL" id="VCU51750.1"/>
    </source>
</evidence>
<feature type="compositionally biased region" description="Acidic residues" evidence="1">
    <location>
        <begin position="22"/>
        <end position="34"/>
    </location>
</feature>
<evidence type="ECO:0000313" key="5">
    <source>
        <dbReference type="EMBL" id="CKQ79481.1"/>
    </source>
</evidence>
<feature type="region of interest" description="Disordered" evidence="1">
    <location>
        <begin position="1"/>
        <end position="34"/>
    </location>
</feature>
<dbReference type="Proteomes" id="UP000044938">
    <property type="component" value="Unassembled WGS sequence"/>
</dbReference>
<dbReference type="Proteomes" id="UP000189452">
    <property type="component" value="Chromosome"/>
</dbReference>
<dbReference type="Proteomes" id="UP000038802">
    <property type="component" value="Unassembled WGS sequence"/>
</dbReference>
<organism evidence="3 23">
    <name type="scientific">Mycobacterium tuberculosis</name>
    <dbReference type="NCBI Taxonomy" id="1773"/>
    <lineage>
        <taxon>Bacteria</taxon>
        <taxon>Bacillati</taxon>
        <taxon>Actinomycetota</taxon>
        <taxon>Actinomycetes</taxon>
        <taxon>Mycobacteriales</taxon>
        <taxon>Mycobacteriaceae</taxon>
        <taxon>Mycobacterium</taxon>
        <taxon>Mycobacterium tuberculosis complex</taxon>
    </lineage>
</organism>
<dbReference type="EMBL" id="CSAD01000299">
    <property type="protein sequence ID" value="COV67896.1"/>
    <property type="molecule type" value="Genomic_DNA"/>
</dbReference>
<dbReference type="EMBL" id="CGCX01000176">
    <property type="protein sequence ID" value="CFR68979.1"/>
    <property type="molecule type" value="Genomic_DNA"/>
</dbReference>
<evidence type="ECO:0000313" key="8">
    <source>
        <dbReference type="EMBL" id="CLW96815.1"/>
    </source>
</evidence>
<dbReference type="EMBL" id="CSAJ01000240">
    <property type="protein sequence ID" value="COW22125.1"/>
    <property type="molecule type" value="Genomic_DNA"/>
</dbReference>
<evidence type="ECO:0000313" key="21">
    <source>
        <dbReference type="Proteomes" id="UP000045842"/>
    </source>
</evidence>
<dbReference type="EMBL" id="CFOH01000252">
    <property type="protein sequence ID" value="CFE50779.1"/>
    <property type="molecule type" value="Genomic_DNA"/>
</dbReference>
<accession>A0A0E8VRG1</accession>
<evidence type="ECO:0000313" key="12">
    <source>
        <dbReference type="EMBL" id="COW22125.1"/>
    </source>
</evidence>
<evidence type="ECO:0000313" key="30">
    <source>
        <dbReference type="Proteomes" id="UP000189452"/>
    </source>
</evidence>
<name>A0A0E8VRG1_MYCTX</name>
<evidence type="ECO:0000313" key="9">
    <source>
        <dbReference type="EMBL" id="CNX32021.1"/>
    </source>
</evidence>
<evidence type="ECO:0000313" key="7">
    <source>
        <dbReference type="EMBL" id="CKS50159.1"/>
    </source>
</evidence>
<evidence type="ECO:0000313" key="29">
    <source>
        <dbReference type="Proteomes" id="UP000050164"/>
    </source>
</evidence>